<dbReference type="RefSeq" id="XP_049266235.1">
    <property type="nucleotide sequence ID" value="XM_049408304.1"/>
</dbReference>
<accession>A0A8J5UMC1</accession>
<evidence type="ECO:0000313" key="1">
    <source>
        <dbReference type="EMBL" id="KAG7666003.1"/>
    </source>
</evidence>
<proteinExistence type="predicted"/>
<protein>
    <submittedName>
        <fullName evidence="1">Uncharacterized protein</fullName>
    </submittedName>
</protein>
<sequence>MSAEDIEPPPPAYFVDRELPSYDEVAANRGWNFVIRNAVTGAGFNIFVSKNSYQTYLEMNKETSEDVVRQKILQGLGIPMFRVTGSLGAINMKPLTFKKYVPDNERPFNVHKDYKTFCVVKKKVHIGYNSYVFRFTPKPENPKEDFQIVMFSHSILPISDYIYNGETHRWVHEDYHHVYQYRHTRLEKNQPALTDTWDMHSTKLHKIGSPFFQNSKFMNTFKRETHNTREFYGTGSKSTLNMTSVNTISGYAELRVKIPTLISNTEDISEVSLDELVKICVATVLKYDRV</sequence>
<comment type="caution">
    <text evidence="1">The sequence shown here is derived from an EMBL/GenBank/DDBJ whole genome shotgun (WGS) entry which is preliminary data.</text>
</comment>
<dbReference type="Proteomes" id="UP000694255">
    <property type="component" value="Unassembled WGS sequence"/>
</dbReference>
<dbReference type="GeneID" id="73467234"/>
<dbReference type="OrthoDB" id="4026683at2759"/>
<keyword evidence="2" id="KW-1185">Reference proteome</keyword>
<dbReference type="EMBL" id="JAGSYN010000044">
    <property type="protein sequence ID" value="KAG7666003.1"/>
    <property type="molecule type" value="Genomic_DNA"/>
</dbReference>
<dbReference type="AlphaFoldDB" id="A0A8J5UMC1"/>
<organism evidence="1 2">
    <name type="scientific">[Candida] subhashii</name>
    <dbReference type="NCBI Taxonomy" id="561895"/>
    <lineage>
        <taxon>Eukaryota</taxon>
        <taxon>Fungi</taxon>
        <taxon>Dikarya</taxon>
        <taxon>Ascomycota</taxon>
        <taxon>Saccharomycotina</taxon>
        <taxon>Pichiomycetes</taxon>
        <taxon>Debaryomycetaceae</taxon>
        <taxon>Spathaspora</taxon>
    </lineage>
</organism>
<evidence type="ECO:0000313" key="2">
    <source>
        <dbReference type="Proteomes" id="UP000694255"/>
    </source>
</evidence>
<name>A0A8J5UMC1_9ASCO</name>
<gene>
    <name evidence="1" type="ORF">J8A68_000433</name>
</gene>
<reference evidence="1 2" key="1">
    <citation type="journal article" date="2021" name="DNA Res.">
        <title>Genome analysis of Candida subhashii reveals its hybrid nature and dual mitochondrial genome conformations.</title>
        <authorList>
            <person name="Mixao V."/>
            <person name="Hegedusova E."/>
            <person name="Saus E."/>
            <person name="Pryszcz L.P."/>
            <person name="Cillingova A."/>
            <person name="Nosek J."/>
            <person name="Gabaldon T."/>
        </authorList>
    </citation>
    <scope>NUCLEOTIDE SEQUENCE [LARGE SCALE GENOMIC DNA]</scope>
    <source>
        <strain evidence="1 2">CBS 10753</strain>
    </source>
</reference>